<sequence>LISILGHKCIAYDPYKAGGFLQWTGGCILTEHNALPVVVFPGVARFPARDRTPAKVWLLYAFPSFPLILPTLHWVNLSTQRALLVVLEWPLRVWFPLLLCLLDRERSSFQ</sequence>
<name>A0ABV0QS93_9TELE</name>
<dbReference type="Proteomes" id="UP001434883">
    <property type="component" value="Unassembled WGS sequence"/>
</dbReference>
<accession>A0ABV0QS93</accession>
<protein>
    <submittedName>
        <fullName evidence="1">Uncharacterized protein</fullName>
    </submittedName>
</protein>
<gene>
    <name evidence="1" type="ORF">XENOCAPTIV_016910</name>
</gene>
<proteinExistence type="predicted"/>
<reference evidence="1 2" key="1">
    <citation type="submission" date="2021-06" db="EMBL/GenBank/DDBJ databases">
        <authorList>
            <person name="Palmer J.M."/>
        </authorList>
    </citation>
    <scope>NUCLEOTIDE SEQUENCE [LARGE SCALE GENOMIC DNA]</scope>
    <source>
        <strain evidence="1 2">XC_2019</strain>
        <tissue evidence="1">Muscle</tissue>
    </source>
</reference>
<evidence type="ECO:0000313" key="1">
    <source>
        <dbReference type="EMBL" id="MEQ2198699.1"/>
    </source>
</evidence>
<feature type="non-terminal residue" evidence="1">
    <location>
        <position position="1"/>
    </location>
</feature>
<comment type="caution">
    <text evidence="1">The sequence shown here is derived from an EMBL/GenBank/DDBJ whole genome shotgun (WGS) entry which is preliminary data.</text>
</comment>
<organism evidence="1 2">
    <name type="scientific">Xenoophorus captivus</name>
    <dbReference type="NCBI Taxonomy" id="1517983"/>
    <lineage>
        <taxon>Eukaryota</taxon>
        <taxon>Metazoa</taxon>
        <taxon>Chordata</taxon>
        <taxon>Craniata</taxon>
        <taxon>Vertebrata</taxon>
        <taxon>Euteleostomi</taxon>
        <taxon>Actinopterygii</taxon>
        <taxon>Neopterygii</taxon>
        <taxon>Teleostei</taxon>
        <taxon>Neoteleostei</taxon>
        <taxon>Acanthomorphata</taxon>
        <taxon>Ovalentaria</taxon>
        <taxon>Atherinomorphae</taxon>
        <taxon>Cyprinodontiformes</taxon>
        <taxon>Goodeidae</taxon>
        <taxon>Xenoophorus</taxon>
    </lineage>
</organism>
<evidence type="ECO:0000313" key="2">
    <source>
        <dbReference type="Proteomes" id="UP001434883"/>
    </source>
</evidence>
<keyword evidence="2" id="KW-1185">Reference proteome</keyword>
<dbReference type="EMBL" id="JAHRIN010020321">
    <property type="protein sequence ID" value="MEQ2198699.1"/>
    <property type="molecule type" value="Genomic_DNA"/>
</dbReference>